<reference evidence="3 4" key="1">
    <citation type="journal article" date="2019" name="Int. J. Syst. Evol. Microbiol.">
        <title>The Global Catalogue of Microorganisms (GCM) 10K type strain sequencing project: providing services to taxonomists for standard genome sequencing and annotation.</title>
        <authorList>
            <consortium name="The Broad Institute Genomics Platform"/>
            <consortium name="The Broad Institute Genome Sequencing Center for Infectious Disease"/>
            <person name="Wu L."/>
            <person name="Ma J."/>
        </authorList>
    </citation>
    <scope>NUCLEOTIDE SEQUENCE [LARGE SCALE GENOMIC DNA]</scope>
    <source>
        <strain evidence="3 4">JCM 13008</strain>
    </source>
</reference>
<dbReference type="InterPro" id="IPR039374">
    <property type="entry name" value="SIP_fam"/>
</dbReference>
<gene>
    <name evidence="3" type="ORF">GCM10009668_42400</name>
</gene>
<dbReference type="Pfam" id="PF04954">
    <property type="entry name" value="SIP"/>
    <property type="match status" value="1"/>
</dbReference>
<evidence type="ECO:0000313" key="3">
    <source>
        <dbReference type="EMBL" id="GAA1115193.1"/>
    </source>
</evidence>
<dbReference type="PANTHER" id="PTHR30157">
    <property type="entry name" value="FERRIC REDUCTASE, NADPH-DEPENDENT"/>
    <property type="match status" value="1"/>
</dbReference>
<dbReference type="SUPFAM" id="SSF63380">
    <property type="entry name" value="Riboflavin synthase domain-like"/>
    <property type="match status" value="1"/>
</dbReference>
<dbReference type="InterPro" id="IPR017938">
    <property type="entry name" value="Riboflavin_synthase-like_b-brl"/>
</dbReference>
<name>A0ABN1U3D9_9ACTN</name>
<evidence type="ECO:0000259" key="2">
    <source>
        <dbReference type="PROSITE" id="PS51384"/>
    </source>
</evidence>
<dbReference type="InterPro" id="IPR007037">
    <property type="entry name" value="SIP_rossman_dom"/>
</dbReference>
<dbReference type="RefSeq" id="WP_343996939.1">
    <property type="nucleotide sequence ID" value="NZ_BAAALG010000019.1"/>
</dbReference>
<protein>
    <submittedName>
        <fullName evidence="3">Siderophore-interacting protein</fullName>
    </submittedName>
</protein>
<evidence type="ECO:0000256" key="1">
    <source>
        <dbReference type="SAM" id="MobiDB-lite"/>
    </source>
</evidence>
<keyword evidence="4" id="KW-1185">Reference proteome</keyword>
<feature type="compositionally biased region" description="Basic residues" evidence="1">
    <location>
        <begin position="12"/>
        <end position="22"/>
    </location>
</feature>
<dbReference type="InterPro" id="IPR039261">
    <property type="entry name" value="FNR_nucleotide-bd"/>
</dbReference>
<dbReference type="Gene3D" id="3.40.50.80">
    <property type="entry name" value="Nucleotide-binding domain of ferredoxin-NADP reductase (FNR) module"/>
    <property type="match status" value="1"/>
</dbReference>
<comment type="caution">
    <text evidence="3">The sequence shown here is derived from an EMBL/GenBank/DDBJ whole genome shotgun (WGS) entry which is preliminary data.</text>
</comment>
<dbReference type="Proteomes" id="UP001501581">
    <property type="component" value="Unassembled WGS sequence"/>
</dbReference>
<feature type="domain" description="FAD-binding FR-type" evidence="2">
    <location>
        <begin position="28"/>
        <end position="150"/>
    </location>
</feature>
<dbReference type="PANTHER" id="PTHR30157:SF0">
    <property type="entry name" value="NADPH-DEPENDENT FERRIC-CHELATE REDUCTASE"/>
    <property type="match status" value="1"/>
</dbReference>
<dbReference type="Gene3D" id="2.40.30.10">
    <property type="entry name" value="Translation factors"/>
    <property type="match status" value="1"/>
</dbReference>
<accession>A0ABN1U3D9</accession>
<evidence type="ECO:0000313" key="4">
    <source>
        <dbReference type="Proteomes" id="UP001501581"/>
    </source>
</evidence>
<dbReference type="InterPro" id="IPR017927">
    <property type="entry name" value="FAD-bd_FR_type"/>
</dbReference>
<dbReference type="CDD" id="cd06193">
    <property type="entry name" value="siderophore_interacting"/>
    <property type="match status" value="1"/>
</dbReference>
<organism evidence="3 4">
    <name type="scientific">Nocardioides dubius</name>
    <dbReference type="NCBI Taxonomy" id="317019"/>
    <lineage>
        <taxon>Bacteria</taxon>
        <taxon>Bacillati</taxon>
        <taxon>Actinomycetota</taxon>
        <taxon>Actinomycetes</taxon>
        <taxon>Propionibacteriales</taxon>
        <taxon>Nocardioidaceae</taxon>
        <taxon>Nocardioides</taxon>
    </lineage>
</organism>
<dbReference type="EMBL" id="BAAALG010000019">
    <property type="protein sequence ID" value="GAA1115193.1"/>
    <property type="molecule type" value="Genomic_DNA"/>
</dbReference>
<proteinExistence type="predicted"/>
<dbReference type="PROSITE" id="PS51384">
    <property type="entry name" value="FAD_FR"/>
    <property type="match status" value="1"/>
</dbReference>
<sequence length="277" mass="30401">MTDRSNPGPKVAAHRAGGRGTRRVPYPVGINRGVVTRRELVTPHMLRITIAGDELRRMISHQADDHVKVLFAFPDGTRNDPVQNAELSLDWIKPYAPARKYTLRRVDTEAGEIDLDFVLHEGGFASAWANDVEVGDEAVVAGPPGSIAFPDTYRHYVMVADPTGLPAVARWLEEGDWLVERGVHVDVIVETDHAEEAGYPLAARDGVAVQWHSRAEGSRLGAALEALELDDVAAEDVFVFAAGEATDLKAVRRFAKERGYDALVTGYWKRGVADLDE</sequence>
<dbReference type="InterPro" id="IPR013113">
    <property type="entry name" value="SIP_FAD-bd"/>
</dbReference>
<feature type="region of interest" description="Disordered" evidence="1">
    <location>
        <begin position="1"/>
        <end position="24"/>
    </location>
</feature>
<dbReference type="Pfam" id="PF08021">
    <property type="entry name" value="FAD_binding_9"/>
    <property type="match status" value="1"/>
</dbReference>